<comment type="caution">
    <text evidence="2">The sequence shown here is derived from an EMBL/GenBank/DDBJ whole genome shotgun (WGS) entry which is preliminary data.</text>
</comment>
<dbReference type="Pfam" id="PF00563">
    <property type="entry name" value="EAL"/>
    <property type="match status" value="1"/>
</dbReference>
<accession>A0A841JX43</accession>
<dbReference type="PROSITE" id="PS50883">
    <property type="entry name" value="EAL"/>
    <property type="match status" value="1"/>
</dbReference>
<organism evidence="2 3">
    <name type="scientific">Silvibacterium bohemicum</name>
    <dbReference type="NCBI Taxonomy" id="1577686"/>
    <lineage>
        <taxon>Bacteria</taxon>
        <taxon>Pseudomonadati</taxon>
        <taxon>Acidobacteriota</taxon>
        <taxon>Terriglobia</taxon>
        <taxon>Terriglobales</taxon>
        <taxon>Acidobacteriaceae</taxon>
        <taxon>Silvibacterium</taxon>
    </lineage>
</organism>
<evidence type="ECO:0000313" key="3">
    <source>
        <dbReference type="Proteomes" id="UP000538666"/>
    </source>
</evidence>
<reference evidence="2 3" key="1">
    <citation type="submission" date="2020-08" db="EMBL/GenBank/DDBJ databases">
        <title>Genomic Encyclopedia of Type Strains, Phase IV (KMG-IV): sequencing the most valuable type-strain genomes for metagenomic binning, comparative biology and taxonomic classification.</title>
        <authorList>
            <person name="Goeker M."/>
        </authorList>
    </citation>
    <scope>NUCLEOTIDE SEQUENCE [LARGE SCALE GENOMIC DNA]</scope>
    <source>
        <strain evidence="2 3">DSM 103733</strain>
    </source>
</reference>
<evidence type="ECO:0000313" key="2">
    <source>
        <dbReference type="EMBL" id="MBB6143008.1"/>
    </source>
</evidence>
<proteinExistence type="predicted"/>
<dbReference type="InterPro" id="IPR035919">
    <property type="entry name" value="EAL_sf"/>
</dbReference>
<protein>
    <submittedName>
        <fullName evidence="2">EAL domain-containing protein (Putative c-di-GMP-specific phosphodiesterase class I)</fullName>
    </submittedName>
</protein>
<dbReference type="Proteomes" id="UP000538666">
    <property type="component" value="Unassembled WGS sequence"/>
</dbReference>
<name>A0A841JX43_9BACT</name>
<dbReference type="SUPFAM" id="SSF141868">
    <property type="entry name" value="EAL domain-like"/>
    <property type="match status" value="1"/>
</dbReference>
<dbReference type="AlphaFoldDB" id="A0A841JX43"/>
<dbReference type="InterPro" id="IPR050706">
    <property type="entry name" value="Cyclic-di-GMP_PDE-like"/>
</dbReference>
<dbReference type="PANTHER" id="PTHR33121">
    <property type="entry name" value="CYCLIC DI-GMP PHOSPHODIESTERASE PDEF"/>
    <property type="match status" value="1"/>
</dbReference>
<gene>
    <name evidence="2" type="ORF">HNQ77_000952</name>
</gene>
<dbReference type="Gene3D" id="3.20.20.450">
    <property type="entry name" value="EAL domain"/>
    <property type="match status" value="1"/>
</dbReference>
<feature type="domain" description="EAL" evidence="1">
    <location>
        <begin position="1"/>
        <end position="155"/>
    </location>
</feature>
<evidence type="ECO:0000259" key="1">
    <source>
        <dbReference type="PROSITE" id="PS50883"/>
    </source>
</evidence>
<sequence length="174" mass="18817">MASAFALTHLQLAIKNAGLHPSQIILEFTEHEPILSPDLLLRLIDPLLDQGATISLDDVGAAFASMRVICELQPHLIKVDRFFIDGIANSLVKRSVVQSFVNLASDIGAQVVAEGIEQGEDAQVSMQLGIGIMQGFLFGNPSAKPEFTPLPEGFWGSLRSARPRRPKCNAILST</sequence>
<dbReference type="GO" id="GO:0071111">
    <property type="term" value="F:cyclic-guanylate-specific phosphodiesterase activity"/>
    <property type="evidence" value="ECO:0007669"/>
    <property type="project" value="InterPro"/>
</dbReference>
<dbReference type="InterPro" id="IPR001633">
    <property type="entry name" value="EAL_dom"/>
</dbReference>
<dbReference type="SMART" id="SM00052">
    <property type="entry name" value="EAL"/>
    <property type="match status" value="1"/>
</dbReference>
<dbReference type="EMBL" id="JACHEK010000002">
    <property type="protein sequence ID" value="MBB6143008.1"/>
    <property type="molecule type" value="Genomic_DNA"/>
</dbReference>
<keyword evidence="3" id="KW-1185">Reference proteome</keyword>
<dbReference type="CDD" id="cd01948">
    <property type="entry name" value="EAL"/>
    <property type="match status" value="1"/>
</dbReference>
<dbReference type="PANTHER" id="PTHR33121:SF76">
    <property type="entry name" value="SIGNALING PROTEIN"/>
    <property type="match status" value="1"/>
</dbReference>